<comment type="caution">
    <text evidence="3">The sequence shown here is derived from an EMBL/GenBank/DDBJ whole genome shotgun (WGS) entry which is preliminary data.</text>
</comment>
<protein>
    <submittedName>
        <fullName evidence="3">Carboxypeptidase regulatory-like domain-containing protein</fullName>
    </submittedName>
</protein>
<dbReference type="Gene3D" id="2.60.40.1120">
    <property type="entry name" value="Carboxypeptidase-like, regulatory domain"/>
    <property type="match status" value="2"/>
</dbReference>
<evidence type="ECO:0000313" key="4">
    <source>
        <dbReference type="Proteomes" id="UP000567293"/>
    </source>
</evidence>
<accession>A0A7V8NTL9</accession>
<evidence type="ECO:0000256" key="2">
    <source>
        <dbReference type="SAM" id="SignalP"/>
    </source>
</evidence>
<reference evidence="3" key="1">
    <citation type="submission" date="2020-06" db="EMBL/GenBank/DDBJ databases">
        <title>Legume-microbial interactions unlock mineral nutrients during tropical forest succession.</title>
        <authorList>
            <person name="Epihov D.Z."/>
        </authorList>
    </citation>
    <scope>NUCLEOTIDE SEQUENCE [LARGE SCALE GENOMIC DNA]</scope>
    <source>
        <strain evidence="3">Pan2503</strain>
    </source>
</reference>
<dbReference type="GO" id="GO:0030246">
    <property type="term" value="F:carbohydrate binding"/>
    <property type="evidence" value="ECO:0007669"/>
    <property type="project" value="InterPro"/>
</dbReference>
<dbReference type="InterPro" id="IPR051417">
    <property type="entry name" value="SDr/BOS_complex"/>
</dbReference>
<name>A0A7V8NTL9_9BACT</name>
<dbReference type="Proteomes" id="UP000567293">
    <property type="component" value="Unassembled WGS sequence"/>
</dbReference>
<gene>
    <name evidence="3" type="ORF">HRJ53_20005</name>
</gene>
<dbReference type="AlphaFoldDB" id="A0A7V8NTL9"/>
<dbReference type="GO" id="GO:0004180">
    <property type="term" value="F:carboxypeptidase activity"/>
    <property type="evidence" value="ECO:0007669"/>
    <property type="project" value="UniProtKB-KW"/>
</dbReference>
<keyword evidence="4" id="KW-1185">Reference proteome</keyword>
<evidence type="ECO:0000313" key="3">
    <source>
        <dbReference type="EMBL" id="MBA0087275.1"/>
    </source>
</evidence>
<organism evidence="3 4">
    <name type="scientific">Candidatus Acidiferrum panamense</name>
    <dbReference type="NCBI Taxonomy" id="2741543"/>
    <lineage>
        <taxon>Bacteria</taxon>
        <taxon>Pseudomonadati</taxon>
        <taxon>Acidobacteriota</taxon>
        <taxon>Terriglobia</taxon>
        <taxon>Candidatus Acidiferrales</taxon>
        <taxon>Candidatus Acidiferrum</taxon>
    </lineage>
</organism>
<dbReference type="PANTHER" id="PTHR23303">
    <property type="entry name" value="CARBOXYPEPTIDASE REGULATORY REGION-CONTAINING"/>
    <property type="match status" value="1"/>
</dbReference>
<dbReference type="InterPro" id="IPR013784">
    <property type="entry name" value="Carb-bd-like_fold"/>
</dbReference>
<feature type="chain" id="PRO_5031321788" evidence="2">
    <location>
        <begin position="20"/>
        <end position="557"/>
    </location>
</feature>
<evidence type="ECO:0000256" key="1">
    <source>
        <dbReference type="ARBA" id="ARBA00022729"/>
    </source>
</evidence>
<feature type="signal peptide" evidence="2">
    <location>
        <begin position="1"/>
        <end position="19"/>
    </location>
</feature>
<dbReference type="Pfam" id="PF13620">
    <property type="entry name" value="CarboxypepD_reg"/>
    <property type="match status" value="1"/>
</dbReference>
<dbReference type="PANTHER" id="PTHR23303:SF14">
    <property type="entry name" value="BOS COMPLEX SUBUNIT NOMO1-RELATED"/>
    <property type="match status" value="1"/>
</dbReference>
<dbReference type="SUPFAM" id="SSF49478">
    <property type="entry name" value="Cna protein B-type domain"/>
    <property type="match status" value="1"/>
</dbReference>
<proteinExistence type="predicted"/>
<dbReference type="SUPFAM" id="SSF49452">
    <property type="entry name" value="Starch-binding domain-like"/>
    <property type="match status" value="2"/>
</dbReference>
<sequence length="557" mass="60497">MSRLVPALPVLLFSAVAVSAQTSSPKPLPNAKTEESSVSGMVVRLAGGEPLKGASVQLQNLENRPQTSSTVTDAGGRFEIKGIDPGRYRLSVSRNGFVPQEYGQRKPDDPGAILTLRPAQNLKDLLFRLIPSAVIAGRVINEDGEPLPWVQVSALGEVYSRGKKSLSSETTVSTNDLGEYRLFGLRPGRYFVRADFKPNEHAIGRDETERIGGAAQQGYVPMYYPGTSDPARASALTVKAGEEIPGLEILMHPVLVFTVRGRIYNLVSRRSTAAYTVTLTPSESSQWFSLPERDALADSPDGSFVLGDVLPGAYTLMAFWSDEGRKYQAFQNIEVGNADVDGANLTIAPGTTLAGRVTWEGRPSLDADFLMVFLRGADRGYGFSQRARVSATGSFALNDVFDGRYRLAIAGQSKDCYLKEVRYGATDGLADGFNVSRGTNASLEVTISSRGARIEGSVTDKDHHPVTGVWAVLLPVGEPRGQDRVSQRVATDQYGHFLLRGIPPGEYKVFCWDEVEDGAWEDPDYLKAFENQGQEVSLKEADFKTVDIVVIGTKSSQ</sequence>
<keyword evidence="1 2" id="KW-0732">Signal</keyword>
<dbReference type="EMBL" id="JACDQQ010001921">
    <property type="protein sequence ID" value="MBA0087275.1"/>
    <property type="molecule type" value="Genomic_DNA"/>
</dbReference>